<dbReference type="EMBL" id="PDUG01000002">
    <property type="protein sequence ID" value="PIC49565.1"/>
    <property type="molecule type" value="Genomic_DNA"/>
</dbReference>
<dbReference type="Proteomes" id="UP000230233">
    <property type="component" value="Chromosome II"/>
</dbReference>
<evidence type="ECO:0008006" key="3">
    <source>
        <dbReference type="Google" id="ProtNLM"/>
    </source>
</evidence>
<dbReference type="Pfam" id="PF12078">
    <property type="entry name" value="DUF3557"/>
    <property type="match status" value="1"/>
</dbReference>
<evidence type="ECO:0000313" key="1">
    <source>
        <dbReference type="EMBL" id="PIC49565.1"/>
    </source>
</evidence>
<sequence>MALNHICLKEVIAQMEPNLRITLSKKLIGFKELEKNLPLKIDYLRISSARVVINKTYYTMWATDQGYRLNINEVPTENIITDKKWRCMQQYLLQTLLRRKENPEVGTLQFSVGCLFPPAIMFEVKNIILPDSGWGDKCALHHIRPYISLSSYQLDSLTIRDFHNLDHRIVVNAKALIAAIEPDRQENLPEEKIVKFKNQRVLFKIAHKDFCNYTVREWSGMKLDIGRWYTMELRKAHRQGQVLDNFEEYVRRHNKHQPMSIPESRLNENEKYCAWIDRGDGTEMNIWFEEGETWRGHFRIDRLGTATPLAWYEGPVGKEE</sequence>
<dbReference type="PANTHER" id="PTHR31379:SF1">
    <property type="entry name" value="F-BOX C PROTEIN-RELATED"/>
    <property type="match status" value="1"/>
</dbReference>
<gene>
    <name evidence="1" type="primary">Cnig_chr_II.g8129</name>
    <name evidence="1" type="ORF">B9Z55_008129</name>
</gene>
<accession>A0A2G5VCQ7</accession>
<proteinExistence type="predicted"/>
<dbReference type="InterPro" id="IPR021942">
    <property type="entry name" value="DUF3557"/>
</dbReference>
<protein>
    <recommendedName>
        <fullName evidence="3">DUF38 domain-containing protein</fullName>
    </recommendedName>
</protein>
<dbReference type="AlphaFoldDB" id="A0A2G5VCQ7"/>
<keyword evidence="2" id="KW-1185">Reference proteome</keyword>
<dbReference type="PANTHER" id="PTHR31379">
    <property type="entry name" value="F-BOX C PROTEIN-RELATED-RELATED"/>
    <property type="match status" value="1"/>
</dbReference>
<organism evidence="1 2">
    <name type="scientific">Caenorhabditis nigoni</name>
    <dbReference type="NCBI Taxonomy" id="1611254"/>
    <lineage>
        <taxon>Eukaryota</taxon>
        <taxon>Metazoa</taxon>
        <taxon>Ecdysozoa</taxon>
        <taxon>Nematoda</taxon>
        <taxon>Chromadorea</taxon>
        <taxon>Rhabditida</taxon>
        <taxon>Rhabditina</taxon>
        <taxon>Rhabditomorpha</taxon>
        <taxon>Rhabditoidea</taxon>
        <taxon>Rhabditidae</taxon>
        <taxon>Peloderinae</taxon>
        <taxon>Caenorhabditis</taxon>
    </lineage>
</organism>
<comment type="caution">
    <text evidence="1">The sequence shown here is derived from an EMBL/GenBank/DDBJ whole genome shotgun (WGS) entry which is preliminary data.</text>
</comment>
<name>A0A2G5VCQ7_9PELO</name>
<reference evidence="2" key="1">
    <citation type="submission" date="2017-10" db="EMBL/GenBank/DDBJ databases">
        <title>Rapid genome shrinkage in a self-fertile nematode reveals novel sperm competition proteins.</title>
        <authorList>
            <person name="Yin D."/>
            <person name="Schwarz E.M."/>
            <person name="Thomas C.G."/>
            <person name="Felde R.L."/>
            <person name="Korf I.F."/>
            <person name="Cutter A.D."/>
            <person name="Schartner C.M."/>
            <person name="Ralston E.J."/>
            <person name="Meyer B.J."/>
            <person name="Haag E.S."/>
        </authorList>
    </citation>
    <scope>NUCLEOTIDE SEQUENCE [LARGE SCALE GENOMIC DNA]</scope>
    <source>
        <strain evidence="2">JU1422</strain>
    </source>
</reference>
<evidence type="ECO:0000313" key="2">
    <source>
        <dbReference type="Proteomes" id="UP000230233"/>
    </source>
</evidence>
<dbReference type="OrthoDB" id="10335627at2759"/>